<dbReference type="GeneID" id="55996968"/>
<dbReference type="KEGG" id="trg:TRUGW13939_09485"/>
<dbReference type="InterPro" id="IPR012338">
    <property type="entry name" value="Beta-lactam/transpept-like"/>
</dbReference>
<evidence type="ECO:0000313" key="5">
    <source>
        <dbReference type="Proteomes" id="UP000509510"/>
    </source>
</evidence>
<sequence length="578" mass="62100">MISHAIPLFLFLSSGLSFTPCPLLGPAYPPFSLDLKDEIIASSLQNLTQDFDELTKTFSGPNGDVSPNTTFSIVLFSTDKGDAQDDPFFWQYHYTSPALKESSGSSENVTENSIYRIDGLTEVFTIWSLLITQGDRILSEPVTEYLPELASASEDNGIGSVQWDDVTVGQLASHMSGIARDYCGHDLSSQKNFKLAGFPDIPAFELPCCGNSSQCTTSEFLQSLATRPPVAPAGVTPSYSNMGYQLLGYILEKKTGLDFSEIVQNNIFDPLGMNATTIFAPESSSIDVIPVDVQASGWSQRTKGSEASTSMFSSVRDLALAGKAIMNSTLLSSSQTRRWLKPFSHTSNPANSIGAPWTVYSSGNYPTTPLVDVYTLLSNEGVGEGLYSSYIGLVPDYGVGYAILSADTISPADLNVHADYTATVLEGAIKSSLVQAAGNFGGKYAASNSTSNSSTITVLYDALPGLYIGDFYSNGADMRNSLGELIGVTNSTNLSIRLYPTQLIEDDGASGSKQAFRAVLQDMDAPEDFDTPTCVSWMSLDVFQYGGRGLDEFIFSLDTTGKVVSVDIPALKLTLQKK</sequence>
<name>A0A7H8R7W3_TALRU</name>
<proteinExistence type="predicted"/>
<dbReference type="SUPFAM" id="SSF56601">
    <property type="entry name" value="beta-lactamase/transpeptidase-like"/>
    <property type="match status" value="1"/>
</dbReference>
<dbReference type="Proteomes" id="UP000509510">
    <property type="component" value="Chromosome V"/>
</dbReference>
<dbReference type="RefSeq" id="XP_035348500.1">
    <property type="nucleotide sequence ID" value="XM_035492607.1"/>
</dbReference>
<keyword evidence="1" id="KW-0732">Signal</keyword>
<organism evidence="4 5">
    <name type="scientific">Talaromyces rugulosus</name>
    <name type="common">Penicillium rugulosum</name>
    <dbReference type="NCBI Taxonomy" id="121627"/>
    <lineage>
        <taxon>Eukaryota</taxon>
        <taxon>Fungi</taxon>
        <taxon>Dikarya</taxon>
        <taxon>Ascomycota</taxon>
        <taxon>Pezizomycotina</taxon>
        <taxon>Eurotiomycetes</taxon>
        <taxon>Eurotiomycetidae</taxon>
        <taxon>Eurotiales</taxon>
        <taxon>Trichocomaceae</taxon>
        <taxon>Talaromyces</taxon>
        <taxon>Talaromyces sect. Islandici</taxon>
    </lineage>
</organism>
<dbReference type="PANTHER" id="PTHR22935">
    <property type="entry name" value="PENICILLIN-BINDING PROTEIN"/>
    <property type="match status" value="1"/>
</dbReference>
<dbReference type="Pfam" id="PF26335">
    <property type="entry name" value="ARB_00930_C"/>
    <property type="match status" value="1"/>
</dbReference>
<evidence type="ECO:0000259" key="3">
    <source>
        <dbReference type="Pfam" id="PF26335"/>
    </source>
</evidence>
<feature type="chain" id="PRO_5028846119" evidence="1">
    <location>
        <begin position="18"/>
        <end position="578"/>
    </location>
</feature>
<dbReference type="PANTHER" id="PTHR22935:SF97">
    <property type="entry name" value="BETA-LACTAMASE-RELATED DOMAIN-CONTAINING PROTEIN"/>
    <property type="match status" value="1"/>
</dbReference>
<dbReference type="Gene3D" id="3.40.710.10">
    <property type="entry name" value="DD-peptidase/beta-lactamase superfamily"/>
    <property type="match status" value="1"/>
</dbReference>
<dbReference type="Pfam" id="PF00144">
    <property type="entry name" value="Beta-lactamase"/>
    <property type="match status" value="1"/>
</dbReference>
<dbReference type="InterPro" id="IPR051478">
    <property type="entry name" value="Beta-lactamase-like_AB/R"/>
</dbReference>
<dbReference type="InterPro" id="IPR001466">
    <property type="entry name" value="Beta-lactam-related"/>
</dbReference>
<dbReference type="EMBL" id="CP055902">
    <property type="protein sequence ID" value="QKX62326.1"/>
    <property type="molecule type" value="Genomic_DNA"/>
</dbReference>
<gene>
    <name evidence="4" type="ORF">TRUGW13939_09485</name>
</gene>
<feature type="domain" description="Beta-lactamase-related" evidence="2">
    <location>
        <begin position="106"/>
        <end position="422"/>
    </location>
</feature>
<evidence type="ECO:0000259" key="2">
    <source>
        <dbReference type="Pfam" id="PF00144"/>
    </source>
</evidence>
<evidence type="ECO:0000313" key="4">
    <source>
        <dbReference type="EMBL" id="QKX62326.1"/>
    </source>
</evidence>
<dbReference type="OrthoDB" id="10250282at2759"/>
<protein>
    <submittedName>
        <fullName evidence="4">Uncharacterized protein</fullName>
    </submittedName>
</protein>
<feature type="signal peptide" evidence="1">
    <location>
        <begin position="1"/>
        <end position="17"/>
    </location>
</feature>
<feature type="domain" description="Beta-lactamase-like ARB-00930-like C-terminal" evidence="3">
    <location>
        <begin position="435"/>
        <end position="577"/>
    </location>
</feature>
<reference evidence="5" key="1">
    <citation type="submission" date="2020-06" db="EMBL/GenBank/DDBJ databases">
        <title>A chromosome-scale genome assembly of Talaromyces rugulosus W13939.</title>
        <authorList>
            <person name="Wang B."/>
            <person name="Guo L."/>
            <person name="Ye K."/>
            <person name="Wang L."/>
        </authorList>
    </citation>
    <scope>NUCLEOTIDE SEQUENCE [LARGE SCALE GENOMIC DNA]</scope>
    <source>
        <strain evidence="5">W13939</strain>
    </source>
</reference>
<keyword evidence="5" id="KW-1185">Reference proteome</keyword>
<dbReference type="InterPro" id="IPR058664">
    <property type="entry name" value="ARB_00930-like_C"/>
</dbReference>
<evidence type="ECO:0000256" key="1">
    <source>
        <dbReference type="SAM" id="SignalP"/>
    </source>
</evidence>
<dbReference type="AlphaFoldDB" id="A0A7H8R7W3"/>
<accession>A0A7H8R7W3</accession>